<name>A0ABU7EC55_9TELE</name>
<sequence>MPSRTGEPLNYLFIQGRSSLFLPNCTTFTSAASLRALFGAMILFFPFHGGKTMYWCHLASGEKTHTHMHTQTCVTKRVLVKDESQTSRRRGNTSLMNGNCI</sequence>
<dbReference type="Proteomes" id="UP001352852">
    <property type="component" value="Unassembled WGS sequence"/>
</dbReference>
<comment type="caution">
    <text evidence="1">The sequence shown here is derived from an EMBL/GenBank/DDBJ whole genome shotgun (WGS) entry which is preliminary data.</text>
</comment>
<reference evidence="1 2" key="1">
    <citation type="submission" date="2021-06" db="EMBL/GenBank/DDBJ databases">
        <authorList>
            <person name="Palmer J.M."/>
        </authorList>
    </citation>
    <scope>NUCLEOTIDE SEQUENCE [LARGE SCALE GENOMIC DNA]</scope>
    <source>
        <strain evidence="1 2">CL_MEX2019</strain>
        <tissue evidence="1">Muscle</tissue>
    </source>
</reference>
<dbReference type="EMBL" id="JAHUTJ010050828">
    <property type="protein sequence ID" value="MED6284371.1"/>
    <property type="molecule type" value="Genomic_DNA"/>
</dbReference>
<accession>A0ABU7EC55</accession>
<organism evidence="1 2">
    <name type="scientific">Characodon lateralis</name>
    <dbReference type="NCBI Taxonomy" id="208331"/>
    <lineage>
        <taxon>Eukaryota</taxon>
        <taxon>Metazoa</taxon>
        <taxon>Chordata</taxon>
        <taxon>Craniata</taxon>
        <taxon>Vertebrata</taxon>
        <taxon>Euteleostomi</taxon>
        <taxon>Actinopterygii</taxon>
        <taxon>Neopterygii</taxon>
        <taxon>Teleostei</taxon>
        <taxon>Neoteleostei</taxon>
        <taxon>Acanthomorphata</taxon>
        <taxon>Ovalentaria</taxon>
        <taxon>Atherinomorphae</taxon>
        <taxon>Cyprinodontiformes</taxon>
        <taxon>Goodeidae</taxon>
        <taxon>Characodon</taxon>
    </lineage>
</organism>
<protein>
    <submittedName>
        <fullName evidence="1">Uncharacterized protein</fullName>
    </submittedName>
</protein>
<proteinExistence type="predicted"/>
<evidence type="ECO:0000313" key="1">
    <source>
        <dbReference type="EMBL" id="MED6284371.1"/>
    </source>
</evidence>
<keyword evidence="2" id="KW-1185">Reference proteome</keyword>
<gene>
    <name evidence="1" type="ORF">CHARACLAT_018662</name>
</gene>
<evidence type="ECO:0000313" key="2">
    <source>
        <dbReference type="Proteomes" id="UP001352852"/>
    </source>
</evidence>